<dbReference type="GO" id="GO:0003964">
    <property type="term" value="F:RNA-directed DNA polymerase activity"/>
    <property type="evidence" value="ECO:0007669"/>
    <property type="project" value="UniProtKB-KW"/>
</dbReference>
<gene>
    <name evidence="1" type="ORF">CTI12_AA551920</name>
</gene>
<keyword evidence="1" id="KW-0695">RNA-directed DNA polymerase</keyword>
<protein>
    <submittedName>
        <fullName evidence="1">RNA-directed DNA polymerase, eukaryota, Reverse transcriptase zinc-binding domain protein</fullName>
    </submittedName>
</protein>
<name>A0A2U1KY17_ARTAN</name>
<keyword evidence="1" id="KW-0808">Transferase</keyword>
<dbReference type="EMBL" id="PKPP01012938">
    <property type="protein sequence ID" value="PWA41648.1"/>
    <property type="molecule type" value="Genomic_DNA"/>
</dbReference>
<proteinExistence type="predicted"/>
<sequence>MARLENVGNDWASVISAIVNKTANNTIWSVIQRMVFGASVYYIWYERNSRRVNHVCRSEEGVFKSIVDTVRLRLLGLNLKYTPQVCKASEIWNNPVRCIEKILDSGNVTQTMLLSLMMHLEMALVDVVQKLIYFMLSSFVIHCYVIELGICPMPSVFCGAFV</sequence>
<reference evidence="1 2" key="1">
    <citation type="journal article" date="2018" name="Mol. Plant">
        <title>The genome of Artemisia annua provides insight into the evolution of Asteraceae family and artemisinin biosynthesis.</title>
        <authorList>
            <person name="Shen Q."/>
            <person name="Zhang L."/>
            <person name="Liao Z."/>
            <person name="Wang S."/>
            <person name="Yan T."/>
            <person name="Shi P."/>
            <person name="Liu M."/>
            <person name="Fu X."/>
            <person name="Pan Q."/>
            <person name="Wang Y."/>
            <person name="Lv Z."/>
            <person name="Lu X."/>
            <person name="Zhang F."/>
            <person name="Jiang W."/>
            <person name="Ma Y."/>
            <person name="Chen M."/>
            <person name="Hao X."/>
            <person name="Li L."/>
            <person name="Tang Y."/>
            <person name="Lv G."/>
            <person name="Zhou Y."/>
            <person name="Sun X."/>
            <person name="Brodelius P.E."/>
            <person name="Rose J.K.C."/>
            <person name="Tang K."/>
        </authorList>
    </citation>
    <scope>NUCLEOTIDE SEQUENCE [LARGE SCALE GENOMIC DNA]</scope>
    <source>
        <strain evidence="2">cv. Huhao1</strain>
        <tissue evidence="1">Leaf</tissue>
    </source>
</reference>
<keyword evidence="2" id="KW-1185">Reference proteome</keyword>
<dbReference type="Proteomes" id="UP000245207">
    <property type="component" value="Unassembled WGS sequence"/>
</dbReference>
<keyword evidence="1" id="KW-0548">Nucleotidyltransferase</keyword>
<organism evidence="1 2">
    <name type="scientific">Artemisia annua</name>
    <name type="common">Sweet wormwood</name>
    <dbReference type="NCBI Taxonomy" id="35608"/>
    <lineage>
        <taxon>Eukaryota</taxon>
        <taxon>Viridiplantae</taxon>
        <taxon>Streptophyta</taxon>
        <taxon>Embryophyta</taxon>
        <taxon>Tracheophyta</taxon>
        <taxon>Spermatophyta</taxon>
        <taxon>Magnoliopsida</taxon>
        <taxon>eudicotyledons</taxon>
        <taxon>Gunneridae</taxon>
        <taxon>Pentapetalae</taxon>
        <taxon>asterids</taxon>
        <taxon>campanulids</taxon>
        <taxon>Asterales</taxon>
        <taxon>Asteraceae</taxon>
        <taxon>Asteroideae</taxon>
        <taxon>Anthemideae</taxon>
        <taxon>Artemisiinae</taxon>
        <taxon>Artemisia</taxon>
    </lineage>
</organism>
<dbReference type="AlphaFoldDB" id="A0A2U1KY17"/>
<accession>A0A2U1KY17</accession>
<comment type="caution">
    <text evidence="1">The sequence shown here is derived from an EMBL/GenBank/DDBJ whole genome shotgun (WGS) entry which is preliminary data.</text>
</comment>
<evidence type="ECO:0000313" key="1">
    <source>
        <dbReference type="EMBL" id="PWA41648.1"/>
    </source>
</evidence>
<evidence type="ECO:0000313" key="2">
    <source>
        <dbReference type="Proteomes" id="UP000245207"/>
    </source>
</evidence>